<dbReference type="SMART" id="SM00256">
    <property type="entry name" value="FBOX"/>
    <property type="match status" value="1"/>
</dbReference>
<protein>
    <recommendedName>
        <fullName evidence="2">F-box domain-containing protein</fullName>
    </recommendedName>
</protein>
<reference evidence="3 4" key="1">
    <citation type="submission" date="2020-02" db="EMBL/GenBank/DDBJ databases">
        <title>A chromosome-scale genome assembly of the black bullhead catfish (Ameiurus melas).</title>
        <authorList>
            <person name="Wen M."/>
            <person name="Zham M."/>
            <person name="Cabau C."/>
            <person name="Klopp C."/>
            <person name="Donnadieu C."/>
            <person name="Roques C."/>
            <person name="Bouchez O."/>
            <person name="Lampietro C."/>
            <person name="Jouanno E."/>
            <person name="Herpin A."/>
            <person name="Louis A."/>
            <person name="Berthelot C."/>
            <person name="Parey E."/>
            <person name="Roest-Crollius H."/>
            <person name="Braasch I."/>
            <person name="Postlethwait J."/>
            <person name="Robinson-Rechavi M."/>
            <person name="Echchiki A."/>
            <person name="Begum T."/>
            <person name="Montfort J."/>
            <person name="Schartl M."/>
            <person name="Bobe J."/>
            <person name="Guiguen Y."/>
        </authorList>
    </citation>
    <scope>NUCLEOTIDE SEQUENCE [LARGE SCALE GENOMIC DNA]</scope>
    <source>
        <strain evidence="3">M_S1</strain>
        <tissue evidence="3">Blood</tissue>
    </source>
</reference>
<evidence type="ECO:0000259" key="2">
    <source>
        <dbReference type="PROSITE" id="PS50181"/>
    </source>
</evidence>
<feature type="compositionally biased region" description="Polar residues" evidence="1">
    <location>
        <begin position="126"/>
        <end position="135"/>
    </location>
</feature>
<evidence type="ECO:0000256" key="1">
    <source>
        <dbReference type="SAM" id="MobiDB-lite"/>
    </source>
</evidence>
<dbReference type="Gene3D" id="3.40.1000.30">
    <property type="match status" value="1"/>
</dbReference>
<dbReference type="PANTHER" id="PTHR15537">
    <property type="entry name" value="F-BOX ONLY PROTEIN 7"/>
    <property type="match status" value="1"/>
</dbReference>
<dbReference type="FunFam" id="1.20.1280.50:FF:000010">
    <property type="entry name" value="F-box only protein 7"/>
    <property type="match status" value="1"/>
</dbReference>
<keyword evidence="4" id="KW-1185">Reference proteome</keyword>
<dbReference type="Gene3D" id="1.20.1280.50">
    <property type="match status" value="1"/>
</dbReference>
<dbReference type="Proteomes" id="UP000593565">
    <property type="component" value="Unassembled WGS sequence"/>
</dbReference>
<organism evidence="3 4">
    <name type="scientific">Ameiurus melas</name>
    <name type="common">Black bullhead</name>
    <name type="synonym">Silurus melas</name>
    <dbReference type="NCBI Taxonomy" id="219545"/>
    <lineage>
        <taxon>Eukaryota</taxon>
        <taxon>Metazoa</taxon>
        <taxon>Chordata</taxon>
        <taxon>Craniata</taxon>
        <taxon>Vertebrata</taxon>
        <taxon>Euteleostomi</taxon>
        <taxon>Actinopterygii</taxon>
        <taxon>Neopterygii</taxon>
        <taxon>Teleostei</taxon>
        <taxon>Ostariophysi</taxon>
        <taxon>Siluriformes</taxon>
        <taxon>Ictaluridae</taxon>
        <taxon>Ameiurus</taxon>
    </lineage>
</organism>
<dbReference type="CDD" id="cd22087">
    <property type="entry name" value="F-box_FBXO7"/>
    <property type="match status" value="1"/>
</dbReference>
<dbReference type="AlphaFoldDB" id="A0A7J6ADT1"/>
<dbReference type="InterPro" id="IPR001810">
    <property type="entry name" value="F-box_dom"/>
</dbReference>
<dbReference type="Pfam" id="PF11566">
    <property type="entry name" value="PI31_Prot_N"/>
    <property type="match status" value="1"/>
</dbReference>
<dbReference type="InterPro" id="IPR036047">
    <property type="entry name" value="F-box-like_dom_sf"/>
</dbReference>
<feature type="domain" description="F-box" evidence="2">
    <location>
        <begin position="345"/>
        <end position="391"/>
    </location>
</feature>
<gene>
    <name evidence="3" type="ORF">AMELA_G00155770</name>
</gene>
<dbReference type="PANTHER" id="PTHR15537:SF2">
    <property type="entry name" value="F-BOX ONLY PROTEIN 7"/>
    <property type="match status" value="1"/>
</dbReference>
<dbReference type="SUPFAM" id="SSF81383">
    <property type="entry name" value="F-box domain"/>
    <property type="match status" value="1"/>
</dbReference>
<evidence type="ECO:0000313" key="4">
    <source>
        <dbReference type="Proteomes" id="UP000593565"/>
    </source>
</evidence>
<name>A0A7J6ADT1_AMEME</name>
<proteinExistence type="predicted"/>
<dbReference type="InterPro" id="IPR047118">
    <property type="entry name" value="Fbxo7"/>
</dbReference>
<feature type="compositionally biased region" description="Acidic residues" evidence="1">
    <location>
        <begin position="160"/>
        <end position="172"/>
    </location>
</feature>
<feature type="region of interest" description="Disordered" evidence="1">
    <location>
        <begin position="109"/>
        <end position="172"/>
    </location>
</feature>
<comment type="caution">
    <text evidence="3">The sequence shown here is derived from an EMBL/GenBank/DDBJ whole genome shotgun (WGS) entry which is preliminary data.</text>
</comment>
<feature type="compositionally biased region" description="Low complexity" evidence="1">
    <location>
        <begin position="136"/>
        <end position="156"/>
    </location>
</feature>
<dbReference type="GO" id="GO:1903599">
    <property type="term" value="P:positive regulation of autophagy of mitochondrion"/>
    <property type="evidence" value="ECO:0007669"/>
    <property type="project" value="TreeGrafter"/>
</dbReference>
<evidence type="ECO:0000313" key="3">
    <source>
        <dbReference type="EMBL" id="KAF4081003.1"/>
    </source>
</evidence>
<dbReference type="PROSITE" id="PS50181">
    <property type="entry name" value="FBOX"/>
    <property type="match status" value="1"/>
</dbReference>
<dbReference type="InterPro" id="IPR021625">
    <property type="entry name" value="PI31_Prot_N"/>
</dbReference>
<dbReference type="GO" id="GO:0019901">
    <property type="term" value="F:protein kinase binding"/>
    <property type="evidence" value="ECO:0007669"/>
    <property type="project" value="InterPro"/>
</dbReference>
<sequence>MEAVVESCVPRVKPQDALSSVNKQTNSSNMKLRVRVDRRTSQVELEGPDPTLTQLGTRVKEDLLPSHGLGPDTEFSLSLNGKEPLTDTGQTLSSCGVVSGDMISVILPRTDSSASSRRTHAVAAVRQNTPQSPAGLSTHESGASSSSSSLPSGESACATETDETDMERGEDEDEAVGLFIPEPMLCCEAEDGKVPHSLETLYQAACCNSASDCLLLAVHVLLLETGFLPQGCDVRGGEMPSGWRVAGGLYRLQYSHPLCENSLVQVAAVPMGQTLVVNVTLKTSSAVESSRKLVLKPDAYVTKERAGGNAGAAYRDLPKLSRVFKDQLAYPLIAAAREALGLPALFGLAALPPELLLRIMRLLDVSSLLMLSEVCRHLHSATQDASLWKHLLHRDFRVNSQADSEHRDTDWKKLYRKRFKQKKELGRYRSRCYFFPVPPVYPPNPLHIPPLPPLFPPGIIGGEHDQRPPIPQGILPRPRYDPIGPFPGHEPRIGLPFGRRLLRLGGSRAPDTRRGFI</sequence>
<dbReference type="Pfam" id="PF12937">
    <property type="entry name" value="F-box-like"/>
    <property type="match status" value="1"/>
</dbReference>
<dbReference type="EMBL" id="JAAGNN010000013">
    <property type="protein sequence ID" value="KAF4081003.1"/>
    <property type="molecule type" value="Genomic_DNA"/>
</dbReference>
<accession>A0A7J6ADT1</accession>